<organism evidence="2">
    <name type="scientific">bioreactor metagenome</name>
    <dbReference type="NCBI Taxonomy" id="1076179"/>
    <lineage>
        <taxon>unclassified sequences</taxon>
        <taxon>metagenomes</taxon>
        <taxon>ecological metagenomes</taxon>
    </lineage>
</organism>
<evidence type="ECO:0000313" key="2">
    <source>
        <dbReference type="EMBL" id="MPN08642.1"/>
    </source>
</evidence>
<sequence length="258" mass="26497">MAKVWLVRIADGSLVKEVTIPGTESSLPDLDKIGLGFTVPGGKAVGVTPEGEVVDAPVPPSDAKVKGAATVGSHVFSLWENKGSGFSATGWTSQEATPSASFTRAAPWGSDADTLLIGRWNDPSATGAVYRLLDAASGKVITDLDCGPSVEASLVTSPSRGWKVTGGLRLSPENKAECVGGGSGQKSVTFTAVTDEGRAFGMATAGGSESLFVDSTPGQEPKTSPLPERVNPPLGVMNGNLAVHWDDRTGIITANQFS</sequence>
<proteinExistence type="predicted"/>
<feature type="region of interest" description="Disordered" evidence="1">
    <location>
        <begin position="212"/>
        <end position="233"/>
    </location>
</feature>
<protein>
    <submittedName>
        <fullName evidence="2">Uncharacterized protein</fullName>
    </submittedName>
</protein>
<evidence type="ECO:0000256" key="1">
    <source>
        <dbReference type="SAM" id="MobiDB-lite"/>
    </source>
</evidence>
<gene>
    <name evidence="2" type="ORF">SDC9_155927</name>
</gene>
<name>A0A645F553_9ZZZZ</name>
<accession>A0A645F553</accession>
<dbReference type="AlphaFoldDB" id="A0A645F553"/>
<reference evidence="2" key="1">
    <citation type="submission" date="2019-08" db="EMBL/GenBank/DDBJ databases">
        <authorList>
            <person name="Kucharzyk K."/>
            <person name="Murdoch R.W."/>
            <person name="Higgins S."/>
            <person name="Loffler F."/>
        </authorList>
    </citation>
    <scope>NUCLEOTIDE SEQUENCE</scope>
</reference>
<dbReference type="EMBL" id="VSSQ01054718">
    <property type="protein sequence ID" value="MPN08642.1"/>
    <property type="molecule type" value="Genomic_DNA"/>
</dbReference>
<comment type="caution">
    <text evidence="2">The sequence shown here is derived from an EMBL/GenBank/DDBJ whole genome shotgun (WGS) entry which is preliminary data.</text>
</comment>